<reference evidence="1" key="1">
    <citation type="submission" date="2015-12" db="EMBL/GenBank/DDBJ databases">
        <title>Gene expression during late stages of embryo sac development: a critical building block for successful pollen-pistil interactions.</title>
        <authorList>
            <person name="Liu Y."/>
            <person name="Joly V."/>
            <person name="Sabar M."/>
            <person name="Matton D.P."/>
        </authorList>
    </citation>
    <scope>NUCLEOTIDE SEQUENCE</scope>
</reference>
<sequence length="85" mass="10326">MKIIGKQYFRAFFWNLERVTYGWDFSVNTKHQSVRCTKVREKPHYKALLYTKLPAETVFRTGDLMVMYHNFINYAPRQSKMVREN</sequence>
<evidence type="ECO:0000313" key="1">
    <source>
        <dbReference type="EMBL" id="JAP12887.1"/>
    </source>
</evidence>
<name>A0A0V0GYL9_SOLCH</name>
<dbReference type="EMBL" id="GEDG01028896">
    <property type="protein sequence ID" value="JAP12887.1"/>
    <property type="molecule type" value="Transcribed_RNA"/>
</dbReference>
<proteinExistence type="predicted"/>
<protein>
    <submittedName>
        <fullName evidence="1">Putative ovule protein</fullName>
    </submittedName>
</protein>
<organism evidence="1">
    <name type="scientific">Solanum chacoense</name>
    <name type="common">Chaco potato</name>
    <dbReference type="NCBI Taxonomy" id="4108"/>
    <lineage>
        <taxon>Eukaryota</taxon>
        <taxon>Viridiplantae</taxon>
        <taxon>Streptophyta</taxon>
        <taxon>Embryophyta</taxon>
        <taxon>Tracheophyta</taxon>
        <taxon>Spermatophyta</taxon>
        <taxon>Magnoliopsida</taxon>
        <taxon>eudicotyledons</taxon>
        <taxon>Gunneridae</taxon>
        <taxon>Pentapetalae</taxon>
        <taxon>asterids</taxon>
        <taxon>lamiids</taxon>
        <taxon>Solanales</taxon>
        <taxon>Solanaceae</taxon>
        <taxon>Solanoideae</taxon>
        <taxon>Solaneae</taxon>
        <taxon>Solanum</taxon>
    </lineage>
</organism>
<accession>A0A0V0GYL9</accession>
<dbReference type="AlphaFoldDB" id="A0A0V0GYL9"/>